<comment type="similarity">
    <text evidence="1">Belongs to the LysR transcriptional regulatory family.</text>
</comment>
<feature type="non-terminal residue" evidence="3">
    <location>
        <position position="1"/>
    </location>
</feature>
<protein>
    <submittedName>
        <fullName evidence="3">LysR family transcriptional regulator</fullName>
    </submittedName>
</protein>
<evidence type="ECO:0000259" key="2">
    <source>
        <dbReference type="Pfam" id="PF03466"/>
    </source>
</evidence>
<organism evidence="3 4">
    <name type="scientific">Klebsiella michiganensis</name>
    <dbReference type="NCBI Taxonomy" id="1134687"/>
    <lineage>
        <taxon>Bacteria</taxon>
        <taxon>Pseudomonadati</taxon>
        <taxon>Pseudomonadota</taxon>
        <taxon>Gammaproteobacteria</taxon>
        <taxon>Enterobacterales</taxon>
        <taxon>Enterobacteriaceae</taxon>
        <taxon>Klebsiella/Raoultella group</taxon>
        <taxon>Klebsiella</taxon>
    </lineage>
</organism>
<evidence type="ECO:0000313" key="3">
    <source>
        <dbReference type="EMBL" id="PLM49222.1"/>
    </source>
</evidence>
<dbReference type="SUPFAM" id="SSF53850">
    <property type="entry name" value="Periplasmic binding protein-like II"/>
    <property type="match status" value="1"/>
</dbReference>
<sequence>LDIVASNRIVDVTEARFDAGIRYGGTVPEDMVAQRLSADVRWVVAASPEYLARFGEPRHPHDLQQHRCVSNRLGNNRIYKWEFERGEEQLTVKVPPLLTVDLAETGVVAILQGFGLMYLPEPLIAEHVSAGRLRLVLTDWASYGPGFYIYYSSRHQVPTGLRLLISLVREMKPLGL</sequence>
<dbReference type="GO" id="GO:0043565">
    <property type="term" value="F:sequence-specific DNA binding"/>
    <property type="evidence" value="ECO:0007669"/>
    <property type="project" value="TreeGrafter"/>
</dbReference>
<proteinExistence type="inferred from homology"/>
<dbReference type="InterPro" id="IPR058163">
    <property type="entry name" value="LysR-type_TF_proteobact-type"/>
</dbReference>
<evidence type="ECO:0000256" key="1">
    <source>
        <dbReference type="ARBA" id="ARBA00009437"/>
    </source>
</evidence>
<feature type="domain" description="LysR substrate-binding" evidence="2">
    <location>
        <begin position="4"/>
        <end position="170"/>
    </location>
</feature>
<dbReference type="Proteomes" id="UP000234661">
    <property type="component" value="Unassembled WGS sequence"/>
</dbReference>
<dbReference type="Gene3D" id="3.40.190.290">
    <property type="match status" value="1"/>
</dbReference>
<dbReference type="PANTHER" id="PTHR30537:SF1">
    <property type="entry name" value="HTH-TYPE TRANSCRIPTIONAL REGULATOR PGRR"/>
    <property type="match status" value="1"/>
</dbReference>
<dbReference type="InterPro" id="IPR005119">
    <property type="entry name" value="LysR_subst-bd"/>
</dbReference>
<gene>
    <name evidence="3" type="ORF">CWM85_34090</name>
</gene>
<dbReference type="AlphaFoldDB" id="A0A2J4YF14"/>
<dbReference type="Pfam" id="PF03466">
    <property type="entry name" value="LysR_substrate"/>
    <property type="match status" value="1"/>
</dbReference>
<reference evidence="3 4" key="1">
    <citation type="submission" date="2017-11" db="EMBL/GenBank/DDBJ databases">
        <authorList>
            <person name="Han C.G."/>
        </authorList>
    </citation>
    <scope>NUCLEOTIDE SEQUENCE [LARGE SCALE GENOMIC DNA]</scope>
    <source>
        <strain evidence="3 4">A2</strain>
    </source>
</reference>
<dbReference type="EMBL" id="PIET01001755">
    <property type="protein sequence ID" value="PLM49222.1"/>
    <property type="molecule type" value="Genomic_DNA"/>
</dbReference>
<dbReference type="PANTHER" id="PTHR30537">
    <property type="entry name" value="HTH-TYPE TRANSCRIPTIONAL REGULATOR"/>
    <property type="match status" value="1"/>
</dbReference>
<dbReference type="GO" id="GO:0003700">
    <property type="term" value="F:DNA-binding transcription factor activity"/>
    <property type="evidence" value="ECO:0007669"/>
    <property type="project" value="TreeGrafter"/>
</dbReference>
<evidence type="ECO:0000313" key="4">
    <source>
        <dbReference type="Proteomes" id="UP000234661"/>
    </source>
</evidence>
<comment type="caution">
    <text evidence="3">The sequence shown here is derived from an EMBL/GenBank/DDBJ whole genome shotgun (WGS) entry which is preliminary data.</text>
</comment>
<dbReference type="GO" id="GO:0006351">
    <property type="term" value="P:DNA-templated transcription"/>
    <property type="evidence" value="ECO:0007669"/>
    <property type="project" value="TreeGrafter"/>
</dbReference>
<name>A0A2J4YF14_9ENTR</name>
<reference evidence="3 4" key="2">
    <citation type="submission" date="2018-01" db="EMBL/GenBank/DDBJ databases">
        <title>Genomic study of Klebsiella pneumoniae.</title>
        <authorList>
            <person name="Yang Y."/>
            <person name="Bicalho R."/>
        </authorList>
    </citation>
    <scope>NUCLEOTIDE SEQUENCE [LARGE SCALE GENOMIC DNA]</scope>
    <source>
        <strain evidence="3 4">A2</strain>
    </source>
</reference>
<accession>A0A2J4YF14</accession>